<dbReference type="Gene3D" id="3.30.2090.10">
    <property type="entry name" value="Multidrug efflux transporter AcrB TolC docking domain, DN and DC subdomains"/>
    <property type="match status" value="2"/>
</dbReference>
<dbReference type="InterPro" id="IPR001036">
    <property type="entry name" value="Acrflvin-R"/>
</dbReference>
<feature type="transmembrane region" description="Helical" evidence="1">
    <location>
        <begin position="979"/>
        <end position="1002"/>
    </location>
</feature>
<dbReference type="InterPro" id="IPR027463">
    <property type="entry name" value="AcrB_DN_DC_subdom"/>
</dbReference>
<dbReference type="GO" id="GO:0042910">
    <property type="term" value="F:xenobiotic transmembrane transporter activity"/>
    <property type="evidence" value="ECO:0007669"/>
    <property type="project" value="TreeGrafter"/>
</dbReference>
<feature type="transmembrane region" description="Helical" evidence="1">
    <location>
        <begin position="850"/>
        <end position="869"/>
    </location>
</feature>
<dbReference type="SUPFAM" id="SSF82693">
    <property type="entry name" value="Multidrug efflux transporter AcrB pore domain, PN1, PN2, PC1 and PC2 subdomains"/>
    <property type="match status" value="2"/>
</dbReference>
<name>A0A0E3M6E1_CLOSL</name>
<keyword evidence="1" id="KW-1133">Transmembrane helix</keyword>
<evidence type="ECO:0000256" key="1">
    <source>
        <dbReference type="SAM" id="Phobius"/>
    </source>
</evidence>
<keyword evidence="1" id="KW-0812">Transmembrane</keyword>
<keyword evidence="3" id="KW-1185">Reference proteome</keyword>
<proteinExistence type="predicted"/>
<dbReference type="Gene3D" id="3.30.70.1320">
    <property type="entry name" value="Multidrug efflux transporter AcrB pore domain like"/>
    <property type="match status" value="1"/>
</dbReference>
<keyword evidence="1" id="KW-0472">Membrane</keyword>
<dbReference type="AlphaFoldDB" id="A0A0E3M6E1"/>
<dbReference type="PANTHER" id="PTHR32063:SF18">
    <property type="entry name" value="CATION EFFLUX SYSTEM PROTEIN"/>
    <property type="match status" value="1"/>
</dbReference>
<accession>A0A0E3M6E1</accession>
<dbReference type="Gene3D" id="3.30.70.1440">
    <property type="entry name" value="Multidrug efflux transporter AcrB pore domain"/>
    <property type="match status" value="1"/>
</dbReference>
<evidence type="ECO:0000313" key="3">
    <source>
        <dbReference type="Proteomes" id="UP000033115"/>
    </source>
</evidence>
<dbReference type="RefSeq" id="WP_029163205.1">
    <property type="nucleotide sequence ID" value="NZ_CP009933.1"/>
</dbReference>
<dbReference type="Gene3D" id="3.30.70.1430">
    <property type="entry name" value="Multidrug efflux transporter AcrB pore domain"/>
    <property type="match status" value="2"/>
</dbReference>
<gene>
    <name evidence="2" type="ORF">CSCA_0390</name>
</gene>
<feature type="transmembrane region" description="Helical" evidence="1">
    <location>
        <begin position="358"/>
        <end position="379"/>
    </location>
</feature>
<dbReference type="HOGENOM" id="CLU_002755_1_2_9"/>
<dbReference type="EMBL" id="CP009933">
    <property type="protein sequence ID" value="AKA67515.1"/>
    <property type="molecule type" value="Genomic_DNA"/>
</dbReference>
<feature type="transmembrane region" description="Helical" evidence="1">
    <location>
        <begin position="519"/>
        <end position="542"/>
    </location>
</feature>
<feature type="transmembrane region" description="Helical" evidence="1">
    <location>
        <begin position="948"/>
        <end position="967"/>
    </location>
</feature>
<feature type="transmembrane region" description="Helical" evidence="1">
    <location>
        <begin position="876"/>
        <end position="896"/>
    </location>
</feature>
<dbReference type="KEGG" id="csq:CSCA_0390"/>
<dbReference type="Gene3D" id="1.20.1640.10">
    <property type="entry name" value="Multidrug efflux transporter AcrB transmembrane domain"/>
    <property type="match status" value="2"/>
</dbReference>
<organism evidence="2 3">
    <name type="scientific">Clostridium scatologenes</name>
    <dbReference type="NCBI Taxonomy" id="1548"/>
    <lineage>
        <taxon>Bacteria</taxon>
        <taxon>Bacillati</taxon>
        <taxon>Bacillota</taxon>
        <taxon>Clostridia</taxon>
        <taxon>Eubacteriales</taxon>
        <taxon>Clostridiaceae</taxon>
        <taxon>Clostridium</taxon>
    </lineage>
</organism>
<dbReference type="PANTHER" id="PTHR32063">
    <property type="match status" value="1"/>
</dbReference>
<dbReference type="GO" id="GO:0005886">
    <property type="term" value="C:plasma membrane"/>
    <property type="evidence" value="ECO:0007669"/>
    <property type="project" value="TreeGrafter"/>
</dbReference>
<feature type="transmembrane region" description="Helical" evidence="1">
    <location>
        <begin position="902"/>
        <end position="927"/>
    </location>
</feature>
<feature type="transmembrane region" description="Helical" evidence="1">
    <location>
        <begin position="430"/>
        <end position="453"/>
    </location>
</feature>
<dbReference type="PRINTS" id="PR00702">
    <property type="entry name" value="ACRIFLAVINRP"/>
</dbReference>
<protein>
    <submittedName>
        <fullName evidence="2">Acriflavin resistance protein</fullName>
    </submittedName>
</protein>
<feature type="transmembrane region" description="Helical" evidence="1">
    <location>
        <begin position="465"/>
        <end position="489"/>
    </location>
</feature>
<dbReference type="SUPFAM" id="SSF82866">
    <property type="entry name" value="Multidrug efflux transporter AcrB transmembrane domain"/>
    <property type="match status" value="2"/>
</dbReference>
<dbReference type="Pfam" id="PF00873">
    <property type="entry name" value="ACR_tran"/>
    <property type="match status" value="1"/>
</dbReference>
<dbReference type="STRING" id="1548.CSCA_0390"/>
<reference evidence="2 3" key="1">
    <citation type="journal article" date="2015" name="J. Biotechnol.">
        <title>Complete genome sequence of a malodorant-producing acetogen, Clostridium scatologenes ATCC 25775(T).</title>
        <authorList>
            <person name="Zhu Z."/>
            <person name="Guo T."/>
            <person name="Zheng H."/>
            <person name="Song T."/>
            <person name="Ouyang P."/>
            <person name="Xie J."/>
        </authorList>
    </citation>
    <scope>NUCLEOTIDE SEQUENCE [LARGE SCALE GENOMIC DNA]</scope>
    <source>
        <strain evidence="2 3">ATCC 25775</strain>
    </source>
</reference>
<dbReference type="Proteomes" id="UP000033115">
    <property type="component" value="Chromosome"/>
</dbReference>
<feature type="transmembrane region" description="Helical" evidence="1">
    <location>
        <begin position="12"/>
        <end position="32"/>
    </location>
</feature>
<sequence length="1052" mass="115321">MGLIEAAIKNKKIVFVLVLIAIISGFYCYHIIPKQESPDVSSPAAMITTIYPGASPSDIEKLVSKKIEDKVEEISGFDYVESYSQNSASIVIVSLNNDADKDKAWRDLRDKIKDLQSELPEGCGESKIDTKLTETTGMIISISGKNYSYEQLGNYADDIKKQLSNVSGISRFDIEGKQKKQVKIEVDWTKINKYPISIEDVCSVLKAQNIDIPSGSLNLATGKIKVKTPGTFTSLQDIQNTIVGVSGNSGETVKIKDIAKVSMDYDDDSNYKYTDNGSNAVLISGYFQDNKNIVLIGDDITKKLDSIKKQLPKDLTIDQVTFQPKDVNDSVSFFMKNLKEGVILVVIVVLIGMGLRNALVVSSVIPISIGMSFLVMYVLGIKVQQMSTTALIIALGILVDDAIVIGDIIQVGIDEGEKPDEAAFKGLKKLFVPVFTSTLIIVGAFLPLLTIPGEVGEFLKTLPQVVIICVTCSYISALFVTPAMSALAFKKSKCVNKESKIKKMFHKFLTYGLAHKKKVIIAALAIFVVSVGITKTLGMQFFPYADKNLIYIDVTNEKVEDINSTSNLVKQVEDVLKSQKEITSYTSAIGGGMPRFYITLPTVTPAKDTAQVLAKVDLNKTKKFNTNKELTQYLQGLLDNKISGGTATVKLLEVAEPIGAPVRLRLTGEDLDQVYAASDKIQQELKNIPGTLNVRDDAAKKTYQYEVNIDDAKASTLGLLKSDILKQINIALKGYSGSVYRKSGSEYDILVKTNIASVKDLENLQIKSSVTSNKVQLSQVASVKLSSELDQIKHYKKDKTITVYSDVKTGYNSVNVEDALSSKINKMDLNGVNVIYDGEKYQIEKNFTSLALAGVLTILIIYILLFIQFKSFVQPLVIMCSLPLSLIGVVIGLLVFQMPLSLTAVMGIISLIGVVIRNAILLIEYIIEGRGEGLSIDEACLHAVSQRFRPIILSSVATITGIIPLAFSKSALFGPMSVTIMFGLLAATFLTFIVVPVVYSIVNTKLDDGSLKLQFNGLLKKTGMINVWEKVKEINLQKKIKSIIYKIKGIRK</sequence>
<dbReference type="SUPFAM" id="SSF82714">
    <property type="entry name" value="Multidrug efflux transporter AcrB TolC docking domain, DN and DC subdomains"/>
    <property type="match status" value="2"/>
</dbReference>
<evidence type="ECO:0000313" key="2">
    <source>
        <dbReference type="EMBL" id="AKA67515.1"/>
    </source>
</evidence>